<protein>
    <submittedName>
        <fullName evidence="1">Uncharacterized protein</fullName>
    </submittedName>
</protein>
<accession>A0A645HMW6</accession>
<comment type="caution">
    <text evidence="1">The sequence shown here is derived from an EMBL/GenBank/DDBJ whole genome shotgun (WGS) entry which is preliminary data.</text>
</comment>
<name>A0A645HMW6_9ZZZZ</name>
<organism evidence="1">
    <name type="scientific">bioreactor metagenome</name>
    <dbReference type="NCBI Taxonomy" id="1076179"/>
    <lineage>
        <taxon>unclassified sequences</taxon>
        <taxon>metagenomes</taxon>
        <taxon>ecological metagenomes</taxon>
    </lineage>
</organism>
<evidence type="ECO:0000313" key="1">
    <source>
        <dbReference type="EMBL" id="MPN40297.1"/>
    </source>
</evidence>
<sequence length="131" mass="15443">MIFFDDSEDFSEKVMRAEHIGDSIAYSYRETGETFLCLMAESVYGRLANDMVFRGGEINDIIRIRDKYLMFVKSVTEISNQDVVLRDLIKYEYHADNLLDWTLDYYLSTNNKVLAGLRENNAYMDMLKKYK</sequence>
<gene>
    <name evidence="1" type="ORF">SDC9_187833</name>
</gene>
<proteinExistence type="predicted"/>
<reference evidence="1" key="1">
    <citation type="submission" date="2019-08" db="EMBL/GenBank/DDBJ databases">
        <authorList>
            <person name="Kucharzyk K."/>
            <person name="Murdoch R.W."/>
            <person name="Higgins S."/>
            <person name="Loffler F."/>
        </authorList>
    </citation>
    <scope>NUCLEOTIDE SEQUENCE</scope>
</reference>
<dbReference type="EMBL" id="VSSQ01096622">
    <property type="protein sequence ID" value="MPN40297.1"/>
    <property type="molecule type" value="Genomic_DNA"/>
</dbReference>
<dbReference type="AlphaFoldDB" id="A0A645HMW6"/>